<name>A0ABY2HCY1_9HYPO</name>
<evidence type="ECO:0000313" key="1">
    <source>
        <dbReference type="EMBL" id="TFB06187.1"/>
    </source>
</evidence>
<protein>
    <submittedName>
        <fullName evidence="1">Uncharacterized protein</fullName>
    </submittedName>
</protein>
<proteinExistence type="predicted"/>
<sequence>MDDCQIEAHASSSFRGQHDVRLRFGSCSDLGLRATMSGESRSRTLAVPHHHRHLPAKNSRECFHNHANHFYSYAFVICDTPSCRRGKVAMDSWQLFWIGISLDGCAATPRISSFFSAELHQRRNSTCFTAIGVCRRPVRGGRGEAPTTWKYCKR</sequence>
<dbReference type="EMBL" id="PPTA01000002">
    <property type="protein sequence ID" value="TFB06187.1"/>
    <property type="molecule type" value="Genomic_DNA"/>
</dbReference>
<evidence type="ECO:0000313" key="2">
    <source>
        <dbReference type="Proteomes" id="UP001642720"/>
    </source>
</evidence>
<keyword evidence="2" id="KW-1185">Reference proteome</keyword>
<accession>A0ABY2HCY1</accession>
<reference evidence="1 2" key="1">
    <citation type="submission" date="2018-01" db="EMBL/GenBank/DDBJ databases">
        <title>Genome characterization of the sugarcane-associated fungus Trichoderma ghanense CCMA-1212 and their application in lignocelulose bioconversion.</title>
        <authorList>
            <person name="Steindorff A.S."/>
            <person name="Mendes T.D."/>
            <person name="Vilela E.S.D."/>
            <person name="Rodrigues D.S."/>
            <person name="Formighieri E.F."/>
            <person name="Melo I.S."/>
            <person name="Favaro L.C.L."/>
        </authorList>
    </citation>
    <scope>NUCLEOTIDE SEQUENCE [LARGE SCALE GENOMIC DNA]</scope>
    <source>
        <strain evidence="1 2">CCMA-1212</strain>
    </source>
</reference>
<organism evidence="1 2">
    <name type="scientific">Trichoderma ghanense</name>
    <dbReference type="NCBI Taxonomy" id="65468"/>
    <lineage>
        <taxon>Eukaryota</taxon>
        <taxon>Fungi</taxon>
        <taxon>Dikarya</taxon>
        <taxon>Ascomycota</taxon>
        <taxon>Pezizomycotina</taxon>
        <taxon>Sordariomycetes</taxon>
        <taxon>Hypocreomycetidae</taxon>
        <taxon>Hypocreales</taxon>
        <taxon>Hypocreaceae</taxon>
        <taxon>Trichoderma</taxon>
    </lineage>
</organism>
<comment type="caution">
    <text evidence="1">The sequence shown here is derived from an EMBL/GenBank/DDBJ whole genome shotgun (WGS) entry which is preliminary data.</text>
</comment>
<gene>
    <name evidence="1" type="ORF">CCMA1212_001915</name>
</gene>
<dbReference type="Proteomes" id="UP001642720">
    <property type="component" value="Unassembled WGS sequence"/>
</dbReference>
<dbReference type="GeneID" id="300573773"/>
<dbReference type="RefSeq" id="XP_073562388.1">
    <property type="nucleotide sequence ID" value="XM_073699323.1"/>
</dbReference>